<dbReference type="SUPFAM" id="SSF47598">
    <property type="entry name" value="Ribbon-helix-helix"/>
    <property type="match status" value="1"/>
</dbReference>
<dbReference type="AlphaFoldDB" id="A0A4Y3TQ54"/>
<evidence type="ECO:0000259" key="1">
    <source>
        <dbReference type="Pfam" id="PF03869"/>
    </source>
</evidence>
<evidence type="ECO:0000313" key="2">
    <source>
        <dbReference type="EMBL" id="GEB83853.1"/>
    </source>
</evidence>
<organism evidence="2 3">
    <name type="scientific">Acetobacter orleanensis</name>
    <dbReference type="NCBI Taxonomy" id="104099"/>
    <lineage>
        <taxon>Bacteria</taxon>
        <taxon>Pseudomonadati</taxon>
        <taxon>Pseudomonadota</taxon>
        <taxon>Alphaproteobacteria</taxon>
        <taxon>Acetobacterales</taxon>
        <taxon>Acetobacteraceae</taxon>
        <taxon>Acetobacter</taxon>
    </lineage>
</organism>
<dbReference type="OrthoDB" id="6890552at2"/>
<comment type="caution">
    <text evidence="2">The sequence shown here is derived from an EMBL/GenBank/DDBJ whole genome shotgun (WGS) entry which is preliminary data.</text>
</comment>
<dbReference type="EMBL" id="BJMU01000020">
    <property type="protein sequence ID" value="GEB83853.1"/>
    <property type="molecule type" value="Genomic_DNA"/>
</dbReference>
<feature type="domain" description="Arc-like DNA binding" evidence="1">
    <location>
        <begin position="10"/>
        <end position="45"/>
    </location>
</feature>
<evidence type="ECO:0000313" key="3">
    <source>
        <dbReference type="Proteomes" id="UP000317617"/>
    </source>
</evidence>
<reference evidence="2 3" key="1">
    <citation type="submission" date="2019-06" db="EMBL/GenBank/DDBJ databases">
        <title>Whole genome shotgun sequence of Acetobacter orleanensis NBRC 13752.</title>
        <authorList>
            <person name="Hosoyama A."/>
            <person name="Uohara A."/>
            <person name="Ohji S."/>
            <person name="Ichikawa N."/>
        </authorList>
    </citation>
    <scope>NUCLEOTIDE SEQUENCE [LARGE SCALE GENOMIC DNA]</scope>
    <source>
        <strain evidence="2 3">NBRC 13752</strain>
    </source>
</reference>
<proteinExistence type="predicted"/>
<dbReference type="RefSeq" id="WP_082064645.1">
    <property type="nucleotide sequence ID" value="NZ_BJMU01000020.1"/>
</dbReference>
<dbReference type="GO" id="GO:0006355">
    <property type="term" value="P:regulation of DNA-templated transcription"/>
    <property type="evidence" value="ECO:0007669"/>
    <property type="project" value="InterPro"/>
</dbReference>
<accession>A0A4Y3TQ54</accession>
<keyword evidence="3" id="KW-1185">Reference proteome</keyword>
<name>A0A4Y3TQ54_9PROT</name>
<sequence length="106" mass="12145">MTDQRASLTIRMPRALLDRLKEAADARSHSMNAEIVQRLEATLFEPEEAADGTLRFTAPDEVMEKFQKAVFAFEGFEKLASQMEESAAKIQKYIEENEIKSKYNIE</sequence>
<dbReference type="InterPro" id="IPR013321">
    <property type="entry name" value="Arc_rbn_hlx_hlx"/>
</dbReference>
<dbReference type="Gene3D" id="1.10.1220.10">
    <property type="entry name" value="Met repressor-like"/>
    <property type="match status" value="1"/>
</dbReference>
<gene>
    <name evidence="2" type="ORF">AOR01nite_23300</name>
</gene>
<dbReference type="InterPro" id="IPR005569">
    <property type="entry name" value="Arc_DNA-bd_dom"/>
</dbReference>
<protein>
    <recommendedName>
        <fullName evidence="1">Arc-like DNA binding domain-containing protein</fullName>
    </recommendedName>
</protein>
<dbReference type="Pfam" id="PF03869">
    <property type="entry name" value="Arc"/>
    <property type="match status" value="1"/>
</dbReference>
<dbReference type="InterPro" id="IPR010985">
    <property type="entry name" value="Ribbon_hlx_hlx"/>
</dbReference>
<dbReference type="Proteomes" id="UP000317617">
    <property type="component" value="Unassembled WGS sequence"/>
</dbReference>
<dbReference type="GO" id="GO:0003677">
    <property type="term" value="F:DNA binding"/>
    <property type="evidence" value="ECO:0007669"/>
    <property type="project" value="InterPro"/>
</dbReference>